<evidence type="ECO:0000256" key="1">
    <source>
        <dbReference type="SAM" id="MobiDB-lite"/>
    </source>
</evidence>
<gene>
    <name evidence="2" type="ORF">SCF082_LOCUS17879</name>
</gene>
<proteinExistence type="predicted"/>
<reference evidence="2 3" key="1">
    <citation type="submission" date="2024-02" db="EMBL/GenBank/DDBJ databases">
        <authorList>
            <person name="Chen Y."/>
            <person name="Shah S."/>
            <person name="Dougan E. K."/>
            <person name="Thang M."/>
            <person name="Chan C."/>
        </authorList>
    </citation>
    <scope>NUCLEOTIDE SEQUENCE [LARGE SCALE GENOMIC DNA]</scope>
</reference>
<comment type="caution">
    <text evidence="2">The sequence shown here is derived from an EMBL/GenBank/DDBJ whole genome shotgun (WGS) entry which is preliminary data.</text>
</comment>
<keyword evidence="3" id="KW-1185">Reference proteome</keyword>
<accession>A0ABP0KM46</accession>
<sequence length="702" mass="77415">MAIPETVVGEVKALIHSATESGMAKAVHGASRVLETAGFFYKLKIHSRHVGCHPQNRDGSGINSVDVHELLDDVLTTGFVLDRVNAVGVEVSSDNELQWNERLVKSANGALGTMDTSQLKVLSLSGSHTNFVRRILDQEAAHNTSEMVTSNGQLSKEMLKRVDPNFHQAVEEGYEWKVLAKAVTLQIPELLGLVQRMGNANLNRAEHELQLLRRLHSIHVNQQSMGLPVDYQRVRKLAGQGVSGPIVKSMPHLYSFMLKAGGGVTPWLLIETENFVRTNTPSTKILGPEIWAALSVDVKGPSQFIRFRHAMVKMAYVKDRLQVSDIKKALGKDLHDDVMKAEFIMNKWRNLVMDAGLDKNEHGLSFALSMGDIALAAHTLSIRLAGEKQYQSPEGLAHDLCACLQGMGHEIESPWSHAEETIDTASKSTEKAFDPALLLREVTEDGKIKNPAAVLSSAGFEIGCHLKRKADGQEGKLESIDPNGTCKIRVPGETRLAKLQVSAILNGEWSKFTPSAEPIVLDNLAPHSALKHETWKKRLAQSKAFIALDVLAKKHDPPVYKMLELQLRPNKAVLVKGKIQKHKLVLVPMTTSLKPKPDSLSLDSISCDGEDFILQSNLVIPQDAKIGCISMYFLVQTTHDAEEANMEVNMVKEGDAKVPLLRNSKVLNIGDKLMRFAPKKTVTPEELQYSPAAKRRRTKGAE</sequence>
<protein>
    <submittedName>
        <fullName evidence="2">Uncharacterized protein</fullName>
    </submittedName>
</protein>
<organism evidence="2 3">
    <name type="scientific">Durusdinium trenchii</name>
    <dbReference type="NCBI Taxonomy" id="1381693"/>
    <lineage>
        <taxon>Eukaryota</taxon>
        <taxon>Sar</taxon>
        <taxon>Alveolata</taxon>
        <taxon>Dinophyceae</taxon>
        <taxon>Suessiales</taxon>
        <taxon>Symbiodiniaceae</taxon>
        <taxon>Durusdinium</taxon>
    </lineage>
</organism>
<dbReference type="EMBL" id="CAXAMM010011891">
    <property type="protein sequence ID" value="CAK9027335.1"/>
    <property type="molecule type" value="Genomic_DNA"/>
</dbReference>
<feature type="region of interest" description="Disordered" evidence="1">
    <location>
        <begin position="681"/>
        <end position="702"/>
    </location>
</feature>
<name>A0ABP0KM46_9DINO</name>
<evidence type="ECO:0000313" key="3">
    <source>
        <dbReference type="Proteomes" id="UP001642464"/>
    </source>
</evidence>
<dbReference type="Proteomes" id="UP001642464">
    <property type="component" value="Unassembled WGS sequence"/>
</dbReference>
<feature type="compositionally biased region" description="Basic residues" evidence="1">
    <location>
        <begin position="693"/>
        <end position="702"/>
    </location>
</feature>
<evidence type="ECO:0000313" key="2">
    <source>
        <dbReference type="EMBL" id="CAK9027335.1"/>
    </source>
</evidence>